<protein>
    <submittedName>
        <fullName evidence="1">Uncharacterized protein</fullName>
    </submittedName>
</protein>
<gene>
    <name evidence="1" type="ORF">NCTC11661_00136</name>
</gene>
<organism evidence="1 2">
    <name type="scientific">Bergeyella zoohelcum</name>
    <dbReference type="NCBI Taxonomy" id="1015"/>
    <lineage>
        <taxon>Bacteria</taxon>
        <taxon>Pseudomonadati</taxon>
        <taxon>Bacteroidota</taxon>
        <taxon>Flavobacteriia</taxon>
        <taxon>Flavobacteriales</taxon>
        <taxon>Weeksellaceae</taxon>
        <taxon>Bergeyella</taxon>
    </lineage>
</organism>
<proteinExistence type="predicted"/>
<dbReference type="RefSeq" id="WP_002687429.1">
    <property type="nucleotide sequence ID" value="NZ_JBHWND010000093.1"/>
</dbReference>
<name>A0A376BXW4_9FLAO</name>
<evidence type="ECO:0000313" key="2">
    <source>
        <dbReference type="Proteomes" id="UP000255515"/>
    </source>
</evidence>
<dbReference type="AlphaFoldDB" id="A0A376BXW4"/>
<sequence>MYYNKELAEIFAKIPFINITEFSKLYGFDASNLNGYIRGTKKCGEKAYHRVLNALREAKKAFPE</sequence>
<evidence type="ECO:0000313" key="1">
    <source>
        <dbReference type="EMBL" id="SSZ46493.1"/>
    </source>
</evidence>
<dbReference type="EMBL" id="UFTJ01000001">
    <property type="protein sequence ID" value="SSZ46493.1"/>
    <property type="molecule type" value="Genomic_DNA"/>
</dbReference>
<reference evidence="1 2" key="1">
    <citation type="submission" date="2018-06" db="EMBL/GenBank/DDBJ databases">
        <authorList>
            <consortium name="Pathogen Informatics"/>
            <person name="Doyle S."/>
        </authorList>
    </citation>
    <scope>NUCLEOTIDE SEQUENCE [LARGE SCALE GENOMIC DNA]</scope>
    <source>
        <strain evidence="1 2">NCTC11661</strain>
    </source>
</reference>
<accession>A0A376BXW4</accession>
<dbReference type="Proteomes" id="UP000255515">
    <property type="component" value="Unassembled WGS sequence"/>
</dbReference>